<dbReference type="InterPro" id="IPR013785">
    <property type="entry name" value="Aldolase_TIM"/>
</dbReference>
<dbReference type="InterPro" id="IPR004136">
    <property type="entry name" value="NMO"/>
</dbReference>
<evidence type="ECO:0000256" key="1">
    <source>
        <dbReference type="ARBA" id="ARBA00022630"/>
    </source>
</evidence>
<comment type="caution">
    <text evidence="4">The sequence shown here is derived from an EMBL/GenBank/DDBJ whole genome shotgun (WGS) entry which is preliminary data.</text>
</comment>
<sequence length="315" mass="32919">MKTRITEMLGIKYPIIQGAMAWTSESELAAAVGEAGGAGVIATGGRTTEWVRDEIRKTKQLTNKPFGVNLMLMAPNKDEILEVLCQEKVTFVTLGAGNPVPYINPLHAAGIKVIPVVPSVKLAKRIATAGADAIVIEGQEAGGHIGTQTTMALMENVLPEVSIPVIVAGGIVDGRGLAAALLMGAEGVQMGSRFILAKECHMHQNCKDAIIAATDTDSVVTGLTGTHGAVRGLKNAFTTKYLALEFSCGASEEELMAMATGTNSLATVDGDIVNGMVQAGQALNRLNKMESAKSIIESVIAEAKAAIKKVQRLAQ</sequence>
<evidence type="ECO:0000313" key="4">
    <source>
        <dbReference type="EMBL" id="MPL86247.1"/>
    </source>
</evidence>
<dbReference type="GO" id="GO:0018580">
    <property type="term" value="F:nitronate monooxygenase activity"/>
    <property type="evidence" value="ECO:0007669"/>
    <property type="project" value="UniProtKB-EC"/>
</dbReference>
<keyword evidence="1" id="KW-0285">Flavoprotein</keyword>
<dbReference type="AlphaFoldDB" id="A0A644V4X1"/>
<organism evidence="4">
    <name type="scientific">bioreactor metagenome</name>
    <dbReference type="NCBI Taxonomy" id="1076179"/>
    <lineage>
        <taxon>unclassified sequences</taxon>
        <taxon>metagenomes</taxon>
        <taxon>ecological metagenomes</taxon>
    </lineage>
</organism>
<proteinExistence type="predicted"/>
<dbReference type="SUPFAM" id="SSF51412">
    <property type="entry name" value="Inosine monophosphate dehydrogenase (IMPDH)"/>
    <property type="match status" value="1"/>
</dbReference>
<dbReference type="Pfam" id="PF03060">
    <property type="entry name" value="NMO"/>
    <property type="match status" value="2"/>
</dbReference>
<name>A0A644V4X1_9ZZZZ</name>
<dbReference type="EMBL" id="VSSQ01000218">
    <property type="protein sequence ID" value="MPL86247.1"/>
    <property type="molecule type" value="Genomic_DNA"/>
</dbReference>
<evidence type="ECO:0000256" key="2">
    <source>
        <dbReference type="ARBA" id="ARBA00022643"/>
    </source>
</evidence>
<evidence type="ECO:0000256" key="3">
    <source>
        <dbReference type="ARBA" id="ARBA00023002"/>
    </source>
</evidence>
<keyword evidence="4" id="KW-0503">Monooxygenase</keyword>
<keyword evidence="2" id="KW-0288">FMN</keyword>
<accession>A0A644V4X1</accession>
<dbReference type="Gene3D" id="3.20.20.70">
    <property type="entry name" value="Aldolase class I"/>
    <property type="match status" value="1"/>
</dbReference>
<keyword evidence="3 4" id="KW-0560">Oxidoreductase</keyword>
<protein>
    <submittedName>
        <fullName evidence="4">Nitronate monooxygenase</fullName>
        <ecNumber evidence="4">1.13.12.16</ecNumber>
    </submittedName>
</protein>
<gene>
    <name evidence="4" type="ORF">SDC9_32224</name>
</gene>
<reference evidence="4" key="1">
    <citation type="submission" date="2019-08" db="EMBL/GenBank/DDBJ databases">
        <authorList>
            <person name="Kucharzyk K."/>
            <person name="Murdoch R.W."/>
            <person name="Higgins S."/>
            <person name="Loffler F."/>
        </authorList>
    </citation>
    <scope>NUCLEOTIDE SEQUENCE</scope>
</reference>
<dbReference type="PANTHER" id="PTHR32332:SF20">
    <property type="entry name" value="2-NITROPROPANE DIOXYGENASE-LIKE PROTEIN"/>
    <property type="match status" value="1"/>
</dbReference>
<dbReference type="PANTHER" id="PTHR32332">
    <property type="entry name" value="2-NITROPROPANE DIOXYGENASE"/>
    <property type="match status" value="1"/>
</dbReference>
<dbReference type="EC" id="1.13.12.16" evidence="4"/>
<dbReference type="CDD" id="cd04730">
    <property type="entry name" value="NPD_like"/>
    <property type="match status" value="1"/>
</dbReference>